<evidence type="ECO:0000313" key="26">
    <source>
        <dbReference type="Proteomes" id="UP001302349"/>
    </source>
</evidence>
<dbReference type="CDD" id="cd03443">
    <property type="entry name" value="PaaI_thioesterase"/>
    <property type="match status" value="1"/>
</dbReference>
<evidence type="ECO:0000256" key="9">
    <source>
        <dbReference type="ARBA" id="ARBA00022946"/>
    </source>
</evidence>
<evidence type="ECO:0000256" key="23">
    <source>
        <dbReference type="ARBA" id="ARBA00048180"/>
    </source>
</evidence>
<comment type="similarity">
    <text evidence="15">Belongs to the THEM4/THEM5 thioesterase family.</text>
</comment>
<dbReference type="SUPFAM" id="SSF54637">
    <property type="entry name" value="Thioesterase/thiol ester dehydrase-isomerase"/>
    <property type="match status" value="1"/>
</dbReference>
<gene>
    <name evidence="25" type="ORF">RT717_25425</name>
</gene>
<evidence type="ECO:0000256" key="19">
    <source>
        <dbReference type="ARBA" id="ARBA00047588"/>
    </source>
</evidence>
<feature type="domain" description="Thioesterase" evidence="24">
    <location>
        <begin position="56"/>
        <end position="138"/>
    </location>
</feature>
<keyword evidence="9" id="KW-0809">Transit peptide</keyword>
<evidence type="ECO:0000256" key="22">
    <source>
        <dbReference type="ARBA" id="ARBA00048074"/>
    </source>
</evidence>
<dbReference type="EMBL" id="CP136051">
    <property type="protein sequence ID" value="WOK06420.1"/>
    <property type="molecule type" value="Genomic_DNA"/>
</dbReference>
<evidence type="ECO:0000256" key="8">
    <source>
        <dbReference type="ARBA" id="ARBA00022832"/>
    </source>
</evidence>
<keyword evidence="8" id="KW-0276">Fatty acid metabolism</keyword>
<dbReference type="RefSeq" id="WP_317489144.1">
    <property type="nucleotide sequence ID" value="NZ_CP136051.1"/>
</dbReference>
<comment type="catalytic activity">
    <reaction evidence="21">
        <text>decanoyl-CoA + H2O = decanoate + CoA + H(+)</text>
        <dbReference type="Rhea" id="RHEA:40059"/>
        <dbReference type="ChEBI" id="CHEBI:15377"/>
        <dbReference type="ChEBI" id="CHEBI:15378"/>
        <dbReference type="ChEBI" id="CHEBI:27689"/>
        <dbReference type="ChEBI" id="CHEBI:57287"/>
        <dbReference type="ChEBI" id="CHEBI:61430"/>
    </reaction>
    <physiologicalReaction direction="left-to-right" evidence="21">
        <dbReference type="Rhea" id="RHEA:40060"/>
    </physiologicalReaction>
</comment>
<evidence type="ECO:0000256" key="14">
    <source>
        <dbReference type="ARBA" id="ARBA00037002"/>
    </source>
</evidence>
<dbReference type="Pfam" id="PF03061">
    <property type="entry name" value="4HBT"/>
    <property type="match status" value="1"/>
</dbReference>
<evidence type="ECO:0000256" key="4">
    <source>
        <dbReference type="ARBA" id="ARBA00022475"/>
    </source>
</evidence>
<comment type="catalytic activity">
    <reaction evidence="20">
        <text>hexadecanoyl-CoA + H2O = hexadecanoate + CoA + H(+)</text>
        <dbReference type="Rhea" id="RHEA:16645"/>
        <dbReference type="ChEBI" id="CHEBI:7896"/>
        <dbReference type="ChEBI" id="CHEBI:15377"/>
        <dbReference type="ChEBI" id="CHEBI:15378"/>
        <dbReference type="ChEBI" id="CHEBI:57287"/>
        <dbReference type="ChEBI" id="CHEBI:57379"/>
        <dbReference type="EC" id="3.1.2.2"/>
    </reaction>
    <physiologicalReaction direction="left-to-right" evidence="20">
        <dbReference type="Rhea" id="RHEA:16646"/>
    </physiologicalReaction>
</comment>
<name>A0ABZ0IN30_9BACT</name>
<evidence type="ECO:0000256" key="20">
    <source>
        <dbReference type="ARBA" id="ARBA00047734"/>
    </source>
</evidence>
<comment type="catalytic activity">
    <reaction evidence="13">
        <text>(5Z,8Z,11Z,14Z)-eicosatetraenoyl-CoA + H2O = (5Z,8Z,11Z,14Z)-eicosatetraenoate + CoA + H(+)</text>
        <dbReference type="Rhea" id="RHEA:40151"/>
        <dbReference type="ChEBI" id="CHEBI:15377"/>
        <dbReference type="ChEBI" id="CHEBI:15378"/>
        <dbReference type="ChEBI" id="CHEBI:32395"/>
        <dbReference type="ChEBI" id="CHEBI:57287"/>
        <dbReference type="ChEBI" id="CHEBI:57368"/>
    </reaction>
    <physiologicalReaction direction="left-to-right" evidence="13">
        <dbReference type="Rhea" id="RHEA:40152"/>
    </physiologicalReaction>
</comment>
<evidence type="ECO:0000256" key="6">
    <source>
        <dbReference type="ARBA" id="ARBA00022703"/>
    </source>
</evidence>
<keyword evidence="26" id="KW-1185">Reference proteome</keyword>
<evidence type="ECO:0000256" key="11">
    <source>
        <dbReference type="ARBA" id="ARBA00023136"/>
    </source>
</evidence>
<keyword evidence="10" id="KW-0443">Lipid metabolism</keyword>
<keyword evidence="6" id="KW-0053">Apoptosis</keyword>
<evidence type="ECO:0000256" key="3">
    <source>
        <dbReference type="ARBA" id="ARBA00004632"/>
    </source>
</evidence>
<keyword evidence="11" id="KW-0472">Membrane</keyword>
<comment type="catalytic activity">
    <reaction evidence="14">
        <text>(9Z)-octadecenoyl-CoA + H2O = (9Z)-octadecenoate + CoA + H(+)</text>
        <dbReference type="Rhea" id="RHEA:40139"/>
        <dbReference type="ChEBI" id="CHEBI:15377"/>
        <dbReference type="ChEBI" id="CHEBI:15378"/>
        <dbReference type="ChEBI" id="CHEBI:30823"/>
        <dbReference type="ChEBI" id="CHEBI:57287"/>
        <dbReference type="ChEBI" id="CHEBI:57387"/>
    </reaction>
    <physiologicalReaction direction="left-to-right" evidence="14">
        <dbReference type="Rhea" id="RHEA:40140"/>
    </physiologicalReaction>
</comment>
<evidence type="ECO:0000256" key="13">
    <source>
        <dbReference type="ARBA" id="ARBA00035852"/>
    </source>
</evidence>
<evidence type="ECO:0000256" key="5">
    <source>
        <dbReference type="ARBA" id="ARBA00022490"/>
    </source>
</evidence>
<evidence type="ECO:0000256" key="17">
    <source>
        <dbReference type="ARBA" id="ARBA00040123"/>
    </source>
</evidence>
<evidence type="ECO:0000256" key="12">
    <source>
        <dbReference type="ARBA" id="ARBA00023273"/>
    </source>
</evidence>
<evidence type="ECO:0000313" key="25">
    <source>
        <dbReference type="EMBL" id="WOK06420.1"/>
    </source>
</evidence>
<protein>
    <recommendedName>
        <fullName evidence="17">Acyl-coenzyme A thioesterase THEM4</fullName>
        <ecNumber evidence="16">3.1.2.2</ecNumber>
    </recommendedName>
    <alternativeName>
        <fullName evidence="18">Thioesterase superfamily member 4</fullName>
    </alternativeName>
</protein>
<dbReference type="PANTHER" id="PTHR12418:SF19">
    <property type="entry name" value="ACYL-COENZYME A THIOESTERASE THEM4"/>
    <property type="match status" value="1"/>
</dbReference>
<dbReference type="InterPro" id="IPR052365">
    <property type="entry name" value="THEM4/THEM5_acyl-CoA_thioest"/>
</dbReference>
<organism evidence="25 26">
    <name type="scientific">Imperialibacter roseus</name>
    <dbReference type="NCBI Taxonomy" id="1324217"/>
    <lineage>
        <taxon>Bacteria</taxon>
        <taxon>Pseudomonadati</taxon>
        <taxon>Bacteroidota</taxon>
        <taxon>Cytophagia</taxon>
        <taxon>Cytophagales</taxon>
        <taxon>Flammeovirgaceae</taxon>
        <taxon>Imperialibacter</taxon>
    </lineage>
</organism>
<evidence type="ECO:0000256" key="1">
    <source>
        <dbReference type="ARBA" id="ARBA00004170"/>
    </source>
</evidence>
<evidence type="ECO:0000256" key="7">
    <source>
        <dbReference type="ARBA" id="ARBA00022801"/>
    </source>
</evidence>
<dbReference type="Proteomes" id="UP001302349">
    <property type="component" value="Chromosome"/>
</dbReference>
<evidence type="ECO:0000256" key="10">
    <source>
        <dbReference type="ARBA" id="ARBA00023098"/>
    </source>
</evidence>
<dbReference type="InterPro" id="IPR006683">
    <property type="entry name" value="Thioestr_dom"/>
</dbReference>
<dbReference type="GO" id="GO:0016787">
    <property type="term" value="F:hydrolase activity"/>
    <property type="evidence" value="ECO:0007669"/>
    <property type="project" value="UniProtKB-KW"/>
</dbReference>
<comment type="catalytic activity">
    <reaction evidence="23">
        <text>tetradecanoyl-CoA + H2O = tetradecanoate + CoA + H(+)</text>
        <dbReference type="Rhea" id="RHEA:40119"/>
        <dbReference type="ChEBI" id="CHEBI:15377"/>
        <dbReference type="ChEBI" id="CHEBI:15378"/>
        <dbReference type="ChEBI" id="CHEBI:30807"/>
        <dbReference type="ChEBI" id="CHEBI:57287"/>
        <dbReference type="ChEBI" id="CHEBI:57385"/>
    </reaction>
    <physiologicalReaction direction="left-to-right" evidence="23">
        <dbReference type="Rhea" id="RHEA:40120"/>
    </physiologicalReaction>
</comment>
<evidence type="ECO:0000256" key="15">
    <source>
        <dbReference type="ARBA" id="ARBA00038456"/>
    </source>
</evidence>
<keyword evidence="7 25" id="KW-0378">Hydrolase</keyword>
<comment type="catalytic activity">
    <reaction evidence="19">
        <text>octanoyl-CoA + H2O = octanoate + CoA + H(+)</text>
        <dbReference type="Rhea" id="RHEA:30143"/>
        <dbReference type="ChEBI" id="CHEBI:15377"/>
        <dbReference type="ChEBI" id="CHEBI:15378"/>
        <dbReference type="ChEBI" id="CHEBI:25646"/>
        <dbReference type="ChEBI" id="CHEBI:57287"/>
        <dbReference type="ChEBI" id="CHEBI:57386"/>
    </reaction>
    <physiologicalReaction direction="left-to-right" evidence="19">
        <dbReference type="Rhea" id="RHEA:30144"/>
    </physiologicalReaction>
</comment>
<reference evidence="25 26" key="1">
    <citation type="journal article" date="2023" name="Microbiol. Resour. Announc.">
        <title>Complete Genome Sequence of Imperialibacter roseus strain P4T.</title>
        <authorList>
            <person name="Tizabi D.R."/>
            <person name="Bachvaroff T."/>
            <person name="Hill R.T."/>
        </authorList>
    </citation>
    <scope>NUCLEOTIDE SEQUENCE [LARGE SCALE GENOMIC DNA]</scope>
    <source>
        <strain evidence="25 26">P4T</strain>
    </source>
</reference>
<keyword evidence="12" id="KW-0966">Cell projection</keyword>
<accession>A0ABZ0IN30</accession>
<evidence type="ECO:0000259" key="24">
    <source>
        <dbReference type="Pfam" id="PF03061"/>
    </source>
</evidence>
<comment type="subcellular location">
    <subcellularLocation>
        <location evidence="3">Cell projection</location>
        <location evidence="3">Ruffle membrane</location>
    </subcellularLocation>
    <subcellularLocation>
        <location evidence="2">Cytoplasm</location>
    </subcellularLocation>
    <subcellularLocation>
        <location evidence="1">Membrane</location>
        <topology evidence="1">Peripheral membrane protein</topology>
    </subcellularLocation>
</comment>
<sequence length="163" mass="18527">MENQQPEYFQDFMPENVCFGCGIHNPHGLQIKSYWEGEEAVCKWVSEEKYHGWPNLLNGGILATLIDCHCMGSAMAHAYKLEGRPLDSMPEYRYATGTLNVRYLKPTPNDQTIELRARVSEVKNRKTVFYCEVFANGLKTAEADVVAIRVYDSSQPPAENAFK</sequence>
<keyword evidence="4" id="KW-1003">Cell membrane</keyword>
<evidence type="ECO:0000256" key="21">
    <source>
        <dbReference type="ARBA" id="ARBA00047969"/>
    </source>
</evidence>
<dbReference type="InterPro" id="IPR029069">
    <property type="entry name" value="HotDog_dom_sf"/>
</dbReference>
<comment type="catalytic activity">
    <reaction evidence="22">
        <text>dodecanoyl-CoA + H2O = dodecanoate + CoA + H(+)</text>
        <dbReference type="Rhea" id="RHEA:30135"/>
        <dbReference type="ChEBI" id="CHEBI:15377"/>
        <dbReference type="ChEBI" id="CHEBI:15378"/>
        <dbReference type="ChEBI" id="CHEBI:18262"/>
        <dbReference type="ChEBI" id="CHEBI:57287"/>
        <dbReference type="ChEBI" id="CHEBI:57375"/>
    </reaction>
    <physiologicalReaction direction="left-to-right" evidence="22">
        <dbReference type="Rhea" id="RHEA:30136"/>
    </physiologicalReaction>
</comment>
<proteinExistence type="inferred from homology"/>
<evidence type="ECO:0000256" key="2">
    <source>
        <dbReference type="ARBA" id="ARBA00004496"/>
    </source>
</evidence>
<keyword evidence="5" id="KW-0963">Cytoplasm</keyword>
<evidence type="ECO:0000256" key="16">
    <source>
        <dbReference type="ARBA" id="ARBA00038848"/>
    </source>
</evidence>
<dbReference type="Gene3D" id="3.10.129.10">
    <property type="entry name" value="Hotdog Thioesterase"/>
    <property type="match status" value="1"/>
</dbReference>
<dbReference type="EC" id="3.1.2.2" evidence="16"/>
<evidence type="ECO:0000256" key="18">
    <source>
        <dbReference type="ARBA" id="ARBA00043210"/>
    </source>
</evidence>
<dbReference type="PANTHER" id="PTHR12418">
    <property type="entry name" value="ACYL-COENZYME A THIOESTERASE THEM4"/>
    <property type="match status" value="1"/>
</dbReference>